<keyword evidence="2" id="KW-0732">Signal</keyword>
<dbReference type="RefSeq" id="WP_313767630.1">
    <property type="nucleotide sequence ID" value="NZ_BAAAVH010000065.1"/>
</dbReference>
<keyword evidence="4" id="KW-1185">Reference proteome</keyword>
<feature type="chain" id="PRO_5047225800" evidence="2">
    <location>
        <begin position="31"/>
        <end position="432"/>
    </location>
</feature>
<evidence type="ECO:0000256" key="2">
    <source>
        <dbReference type="SAM" id="SignalP"/>
    </source>
</evidence>
<dbReference type="Proteomes" id="UP001596067">
    <property type="component" value="Unassembled WGS sequence"/>
</dbReference>
<reference evidence="4" key="1">
    <citation type="journal article" date="2019" name="Int. J. Syst. Evol. Microbiol.">
        <title>The Global Catalogue of Microorganisms (GCM) 10K type strain sequencing project: providing services to taxonomists for standard genome sequencing and annotation.</title>
        <authorList>
            <consortium name="The Broad Institute Genomics Platform"/>
            <consortium name="The Broad Institute Genome Sequencing Center for Infectious Disease"/>
            <person name="Wu L."/>
            <person name="Ma J."/>
        </authorList>
    </citation>
    <scope>NUCLEOTIDE SEQUENCE [LARGE SCALE GENOMIC DNA]</scope>
    <source>
        <strain evidence="4">CGMCC 4.1469</strain>
    </source>
</reference>
<dbReference type="InterPro" id="IPR036440">
    <property type="entry name" value="Peptidase_C15-like_sf"/>
</dbReference>
<evidence type="ECO:0000256" key="1">
    <source>
        <dbReference type="SAM" id="MobiDB-lite"/>
    </source>
</evidence>
<gene>
    <name evidence="3" type="ORF">ACFP0N_30435</name>
</gene>
<evidence type="ECO:0000313" key="3">
    <source>
        <dbReference type="EMBL" id="MFC5889298.1"/>
    </source>
</evidence>
<name>A0ABW1F7S1_9ACTN</name>
<feature type="region of interest" description="Disordered" evidence="1">
    <location>
        <begin position="285"/>
        <end position="305"/>
    </location>
</feature>
<evidence type="ECO:0000313" key="4">
    <source>
        <dbReference type="Proteomes" id="UP001596067"/>
    </source>
</evidence>
<comment type="caution">
    <text evidence="3">The sequence shown here is derived from an EMBL/GenBank/DDBJ whole genome shotgun (WGS) entry which is preliminary data.</text>
</comment>
<feature type="region of interest" description="Disordered" evidence="1">
    <location>
        <begin position="338"/>
        <end position="362"/>
    </location>
</feature>
<dbReference type="SUPFAM" id="SSF53182">
    <property type="entry name" value="Pyrrolidone carboxyl peptidase (pyroglutamate aminopeptidase)"/>
    <property type="match status" value="1"/>
</dbReference>
<sequence length="432" mass="45394">MTFARPAKLATTLVGALAALLLPAAVPAQAQPACPAATTAPAATPGASAVAGLDGEQARLQDARTAAFTERAGLGDFVRRFPAALCATRSSAEAERLVDSWGEALWWAAVDRAQGRRRGGDLPAQDDRPLYWTRLAMTVRLGQWKPDFAVDADRLRQRFEDASRGLRDNGFSGTPGVRRVFVSGFDPFGLDAELRRANPSGSAVLQLNGKRITLADGTRAEIRAVVLPVRYGDFDRGIVERAFGPRLASGPRAADQITTISQGHPGLFTLEAWAGRARSADPYPDNVGALAGGTREHPVTGPGLGPGAEFIATTLPAEAMTAVQQPFPVQLNTAVTEIPAGGDRPVDREGGPTPGSRAVAGGGGGYLSNEVAYRSNRLRLEIAPTLPGGHLHTPVLTGLPAQPDQLTGPDLERNEAAITGEVLDILRHATGR</sequence>
<protein>
    <submittedName>
        <fullName evidence="3">Pyroglutamyl peptidase</fullName>
    </submittedName>
</protein>
<dbReference type="EMBL" id="JBHSOD010000054">
    <property type="protein sequence ID" value="MFC5889298.1"/>
    <property type="molecule type" value="Genomic_DNA"/>
</dbReference>
<feature type="signal peptide" evidence="2">
    <location>
        <begin position="1"/>
        <end position="30"/>
    </location>
</feature>
<organism evidence="3 4">
    <name type="scientific">Kitasatospora aburaviensis</name>
    <dbReference type="NCBI Taxonomy" id="67265"/>
    <lineage>
        <taxon>Bacteria</taxon>
        <taxon>Bacillati</taxon>
        <taxon>Actinomycetota</taxon>
        <taxon>Actinomycetes</taxon>
        <taxon>Kitasatosporales</taxon>
        <taxon>Streptomycetaceae</taxon>
        <taxon>Kitasatospora</taxon>
    </lineage>
</organism>
<accession>A0ABW1F7S1</accession>
<proteinExistence type="predicted"/>
<dbReference type="Gene3D" id="3.40.630.20">
    <property type="entry name" value="Peptidase C15, pyroglutamyl peptidase I-like"/>
    <property type="match status" value="1"/>
</dbReference>